<comment type="caution">
    <text evidence="1">The sequence shown here is derived from an EMBL/GenBank/DDBJ whole genome shotgun (WGS) entry which is preliminary data.</text>
</comment>
<evidence type="ECO:0000313" key="1">
    <source>
        <dbReference type="EMBL" id="OBP78946.1"/>
    </source>
</evidence>
<gene>
    <name evidence="2" type="ORF">A8145_29190</name>
    <name evidence="1" type="ORF">BAE39_29510</name>
</gene>
<evidence type="ECO:0000313" key="4">
    <source>
        <dbReference type="Proteomes" id="UP000093748"/>
    </source>
</evidence>
<dbReference type="EMBL" id="LZTJ01000005">
    <property type="protein sequence ID" value="OBP78946.1"/>
    <property type="molecule type" value="Genomic_DNA"/>
</dbReference>
<reference evidence="1" key="3">
    <citation type="submission" date="2016-06" db="EMBL/GenBank/DDBJ databases">
        <authorList>
            <person name="Kjaerup R.B."/>
            <person name="Dalgaard T.S."/>
            <person name="Juul-Madsen H.R."/>
        </authorList>
    </citation>
    <scope>NUCLEOTIDE SEQUENCE</scope>
    <source>
        <strain evidence="1">R7ANS::ICEMlSym2042</strain>
    </source>
</reference>
<sequence length="246" mass="27601">MRLLAEAGDGRARDELLRAAYRHSGFDRGNAIGAIGYLRSEDPEEAYFAAQRLLTRHKVPAAADLMLEIDPDSAAPELLNRYPDAKPSLRLQLERRLRVHLGGDRLAALLAPLANSQRSKDRVLAAQVAAVIPSAVVVPWLDQLAAETLPAVCDAALVALRQRRLETSALLHRGRLLDSPKPIQWARLVKIIEIVDPYYLWPRNDPVSLKEVFEVLPYEFVVEARQLRSRLLKDRKNAASRADKDR</sequence>
<dbReference type="AlphaFoldDB" id="A0A1A5QPP4"/>
<dbReference type="Proteomes" id="UP000093748">
    <property type="component" value="Unassembled WGS sequence"/>
</dbReference>
<reference evidence="2 3" key="1">
    <citation type="submission" date="2016-05" db="EMBL/GenBank/DDBJ databases">
        <authorList>
            <person name="Ramsay J.P."/>
        </authorList>
    </citation>
    <scope>NUCLEOTIDE SEQUENCE [LARGE SCALE GENOMIC DNA]</scope>
    <source>
        <strain evidence="2 3">NZP2042</strain>
    </source>
</reference>
<accession>A0A1A5QPP4</accession>
<name>A0A1A5QPP4_RHILI</name>
<dbReference type="Proteomes" id="UP000093737">
    <property type="component" value="Unassembled WGS sequence"/>
</dbReference>
<evidence type="ECO:0000313" key="2">
    <source>
        <dbReference type="EMBL" id="OBQ69656.1"/>
    </source>
</evidence>
<dbReference type="EMBL" id="LYTK01000007">
    <property type="protein sequence ID" value="OBQ69656.1"/>
    <property type="molecule type" value="Genomic_DNA"/>
</dbReference>
<proteinExistence type="predicted"/>
<organism evidence="1 4">
    <name type="scientific">Rhizobium loti</name>
    <name type="common">Mesorhizobium loti</name>
    <dbReference type="NCBI Taxonomy" id="381"/>
    <lineage>
        <taxon>Bacteria</taxon>
        <taxon>Pseudomonadati</taxon>
        <taxon>Pseudomonadota</taxon>
        <taxon>Alphaproteobacteria</taxon>
        <taxon>Hyphomicrobiales</taxon>
        <taxon>Phyllobacteriaceae</taxon>
        <taxon>Mesorhizobium</taxon>
    </lineage>
</organism>
<protein>
    <submittedName>
        <fullName evidence="1">Uncharacterized protein</fullName>
    </submittedName>
</protein>
<reference evidence="4" key="2">
    <citation type="submission" date="2016-06" db="EMBL/GenBank/DDBJ databases">
        <title>NZP2037 Pacbio-Illumina hybrid assembly.</title>
        <authorList>
            <person name="Ramsay J.P."/>
        </authorList>
    </citation>
    <scope>NUCLEOTIDE SEQUENCE [LARGE SCALE GENOMIC DNA]</scope>
    <source>
        <strain evidence="4">R7ANS::ICEMlSym2042</strain>
    </source>
</reference>
<evidence type="ECO:0000313" key="3">
    <source>
        <dbReference type="Proteomes" id="UP000093737"/>
    </source>
</evidence>
<dbReference type="RefSeq" id="WP_065005227.1">
    <property type="nucleotide sequence ID" value="NZ_CP033334.1"/>
</dbReference>